<dbReference type="Proteomes" id="UP001163739">
    <property type="component" value="Chromosome"/>
</dbReference>
<name>A0ABY6N579_9ALTE</name>
<accession>A0ABY6N579</accession>
<sequence length="153" mass="17457">MIKKTVLALALFGGLILLGAYSYVTSIPKLKPPVVIGEVWAMSDGGSLIASFVDSNGEEFRFGIIGDLHTDVGKFPLFYMRSQNLLPYNYSPALMSDEEKDFALFLEAWFQQSVTPELFARLERHDFDSYDEKEMEVAIIYGIYEEIRRRNQP</sequence>
<dbReference type="EMBL" id="CP100390">
    <property type="protein sequence ID" value="UZE97195.1"/>
    <property type="molecule type" value="Genomic_DNA"/>
</dbReference>
<proteinExistence type="predicted"/>
<dbReference type="RefSeq" id="WP_265048675.1">
    <property type="nucleotide sequence ID" value="NZ_CP100390.1"/>
</dbReference>
<reference evidence="1" key="1">
    <citation type="submission" date="2022-06" db="EMBL/GenBank/DDBJ databases">
        <title>Alkalimarinus sp. nov., isolated from gut of a Alitta virens.</title>
        <authorList>
            <person name="Yang A.I."/>
            <person name="Shin N.-R."/>
        </authorList>
    </citation>
    <scope>NUCLEOTIDE SEQUENCE</scope>
    <source>
        <strain evidence="1">A2M4</strain>
    </source>
</reference>
<gene>
    <name evidence="1" type="ORF">NKI27_05455</name>
</gene>
<organism evidence="1 2">
    <name type="scientific">Alkalimarinus alittae</name>
    <dbReference type="NCBI Taxonomy" id="2961619"/>
    <lineage>
        <taxon>Bacteria</taxon>
        <taxon>Pseudomonadati</taxon>
        <taxon>Pseudomonadota</taxon>
        <taxon>Gammaproteobacteria</taxon>
        <taxon>Alteromonadales</taxon>
        <taxon>Alteromonadaceae</taxon>
        <taxon>Alkalimarinus</taxon>
    </lineage>
</organism>
<evidence type="ECO:0000313" key="2">
    <source>
        <dbReference type="Proteomes" id="UP001163739"/>
    </source>
</evidence>
<keyword evidence="2" id="KW-1185">Reference proteome</keyword>
<evidence type="ECO:0000313" key="1">
    <source>
        <dbReference type="EMBL" id="UZE97195.1"/>
    </source>
</evidence>
<protein>
    <submittedName>
        <fullName evidence="1">Uncharacterized protein</fullName>
    </submittedName>
</protein>